<comment type="catalytic activity">
    <reaction evidence="3">
        <text>2 GTP = 3',3'-c-di-GMP + 2 diphosphate</text>
        <dbReference type="Rhea" id="RHEA:24898"/>
        <dbReference type="ChEBI" id="CHEBI:33019"/>
        <dbReference type="ChEBI" id="CHEBI:37565"/>
        <dbReference type="ChEBI" id="CHEBI:58805"/>
        <dbReference type="EC" id="2.7.7.65"/>
    </reaction>
</comment>
<dbReference type="Proteomes" id="UP000294656">
    <property type="component" value="Unassembled WGS sequence"/>
</dbReference>
<proteinExistence type="predicted"/>
<reference evidence="6 7" key="1">
    <citation type="submission" date="2019-03" db="EMBL/GenBank/DDBJ databases">
        <title>Genomic Encyclopedia of Type Strains, Phase III (KMG-III): the genomes of soil and plant-associated and newly described type strains.</title>
        <authorList>
            <person name="Whitman W."/>
        </authorList>
    </citation>
    <scope>NUCLEOTIDE SEQUENCE [LARGE SCALE GENOMIC DNA]</scope>
    <source>
        <strain evidence="6 7">CECT 7378</strain>
    </source>
</reference>
<keyword evidence="4" id="KW-1133">Transmembrane helix</keyword>
<evidence type="ECO:0000256" key="1">
    <source>
        <dbReference type="ARBA" id="ARBA00001946"/>
    </source>
</evidence>
<comment type="cofactor">
    <cofactor evidence="1">
        <name>Mg(2+)</name>
        <dbReference type="ChEBI" id="CHEBI:18420"/>
    </cofactor>
</comment>
<feature type="transmembrane region" description="Helical" evidence="4">
    <location>
        <begin position="288"/>
        <end position="307"/>
    </location>
</feature>
<evidence type="ECO:0000256" key="2">
    <source>
        <dbReference type="ARBA" id="ARBA00012528"/>
    </source>
</evidence>
<dbReference type="SMART" id="SM00267">
    <property type="entry name" value="GGDEF"/>
    <property type="match status" value="1"/>
</dbReference>
<dbReference type="InterPro" id="IPR043128">
    <property type="entry name" value="Rev_trsase/Diguanyl_cyclase"/>
</dbReference>
<dbReference type="Gene3D" id="3.30.70.270">
    <property type="match status" value="1"/>
</dbReference>
<dbReference type="GO" id="GO:0043709">
    <property type="term" value="P:cell adhesion involved in single-species biofilm formation"/>
    <property type="evidence" value="ECO:0007669"/>
    <property type="project" value="TreeGrafter"/>
</dbReference>
<dbReference type="CDD" id="cd01949">
    <property type="entry name" value="GGDEF"/>
    <property type="match status" value="1"/>
</dbReference>
<comment type="caution">
    <text evidence="6">The sequence shown here is derived from an EMBL/GenBank/DDBJ whole genome shotgun (WGS) entry which is preliminary data.</text>
</comment>
<evidence type="ECO:0000313" key="7">
    <source>
        <dbReference type="Proteomes" id="UP000294656"/>
    </source>
</evidence>
<dbReference type="OrthoDB" id="6101852at2"/>
<sequence length="648" mass="73185">MNQEIRFFHSLRWLIGFVFSVIVVFLIGISTLLIYQMEKFNDVAKEHAESHIPILEILTTTQLTITRLSSIGIELVASTSGAKSRTLISHANELINDISYNLSSLEESKEVFELRKILDSVRPGIRLLIEKKEQTFELDERFDADILLAKHLLTGAFIDEASLEGGGGMWRQLLLEVSNLKAVGKVYELKHGLAQIHFYLEQLNEVVSPSGKLLLYDVELILAGEDGLESIIKQREALQTELISLDTQNRILMGNIVDYGQRIYKKRERSVAQQANALQKSASLSRNILIVAILALIGITFVAYLILRQRLFLKLVNLQGIVSSKEAITDEDLEAFDRRNEIGRLVYQLKDYLDTIELQKVQLAQTGSQLESVIRYSSLCVAVVQDESVLFHNDMFADLFHIKQLSFLNELPHNVASLAKEPRQLNEGNVVLLSGYHDVVRDRWFDMHGTNILWEGKNSNLIMFIDVTEREKASQEFEKNLSNAEKKAQVDALTGLYNRNYFDVSMKELESMTGEVLYSFIVIDIDQFKEYNDAFGHLKGDSVLKQVAKAIQDSIGANSNAVRYGGEEFVVISKDTNLESTRQLTQEILKSILALDIPHPTSTHNVVTVSAGVAVSEVDQNFVAIEYFEKADNKLYQAKANGRNCFVL</sequence>
<name>A0A4V3CFX4_9GAMM</name>
<evidence type="ECO:0000256" key="3">
    <source>
        <dbReference type="ARBA" id="ARBA00034247"/>
    </source>
</evidence>
<dbReference type="RefSeq" id="WP_133505141.1">
    <property type="nucleotide sequence ID" value="NZ_SNXC01000016.1"/>
</dbReference>
<dbReference type="NCBIfam" id="TIGR00254">
    <property type="entry name" value="GGDEF"/>
    <property type="match status" value="1"/>
</dbReference>
<dbReference type="GO" id="GO:0005886">
    <property type="term" value="C:plasma membrane"/>
    <property type="evidence" value="ECO:0007669"/>
    <property type="project" value="TreeGrafter"/>
</dbReference>
<dbReference type="EMBL" id="SNXC01000016">
    <property type="protein sequence ID" value="TDO95522.1"/>
    <property type="molecule type" value="Genomic_DNA"/>
</dbReference>
<keyword evidence="4" id="KW-0472">Membrane</keyword>
<keyword evidence="7" id="KW-1185">Reference proteome</keyword>
<dbReference type="PANTHER" id="PTHR45138:SF9">
    <property type="entry name" value="DIGUANYLATE CYCLASE DGCM-RELATED"/>
    <property type="match status" value="1"/>
</dbReference>
<dbReference type="FunFam" id="3.30.70.270:FF:000001">
    <property type="entry name" value="Diguanylate cyclase domain protein"/>
    <property type="match status" value="1"/>
</dbReference>
<evidence type="ECO:0000259" key="5">
    <source>
        <dbReference type="PROSITE" id="PS50887"/>
    </source>
</evidence>
<evidence type="ECO:0000256" key="4">
    <source>
        <dbReference type="SAM" id="Phobius"/>
    </source>
</evidence>
<feature type="domain" description="GGDEF" evidence="5">
    <location>
        <begin position="516"/>
        <end position="648"/>
    </location>
</feature>
<dbReference type="PANTHER" id="PTHR45138">
    <property type="entry name" value="REGULATORY COMPONENTS OF SENSORY TRANSDUCTION SYSTEM"/>
    <property type="match status" value="1"/>
</dbReference>
<evidence type="ECO:0000313" key="6">
    <source>
        <dbReference type="EMBL" id="TDO95522.1"/>
    </source>
</evidence>
<dbReference type="PROSITE" id="PS50887">
    <property type="entry name" value="GGDEF"/>
    <property type="match status" value="1"/>
</dbReference>
<dbReference type="Pfam" id="PF00990">
    <property type="entry name" value="GGDEF"/>
    <property type="match status" value="1"/>
</dbReference>
<dbReference type="InterPro" id="IPR000160">
    <property type="entry name" value="GGDEF_dom"/>
</dbReference>
<accession>A0A4V3CFX4</accession>
<gene>
    <name evidence="6" type="ORF">DFP79_3451</name>
</gene>
<dbReference type="GO" id="GO:0052621">
    <property type="term" value="F:diguanylate cyclase activity"/>
    <property type="evidence" value="ECO:0007669"/>
    <property type="project" value="UniProtKB-EC"/>
</dbReference>
<dbReference type="InterPro" id="IPR050469">
    <property type="entry name" value="Diguanylate_Cyclase"/>
</dbReference>
<feature type="transmembrane region" description="Helical" evidence="4">
    <location>
        <begin position="12"/>
        <end position="35"/>
    </location>
</feature>
<dbReference type="SUPFAM" id="SSF55073">
    <property type="entry name" value="Nucleotide cyclase"/>
    <property type="match status" value="1"/>
</dbReference>
<keyword evidence="4" id="KW-0812">Transmembrane</keyword>
<dbReference type="AlphaFoldDB" id="A0A4V3CFX4"/>
<dbReference type="InterPro" id="IPR029787">
    <property type="entry name" value="Nucleotide_cyclase"/>
</dbReference>
<protein>
    <recommendedName>
        <fullName evidence="2">diguanylate cyclase</fullName>
        <ecNumber evidence="2">2.7.7.65</ecNumber>
    </recommendedName>
</protein>
<dbReference type="EC" id="2.7.7.65" evidence="2"/>
<dbReference type="GO" id="GO:1902201">
    <property type="term" value="P:negative regulation of bacterial-type flagellum-dependent cell motility"/>
    <property type="evidence" value="ECO:0007669"/>
    <property type="project" value="TreeGrafter"/>
</dbReference>
<organism evidence="6 7">
    <name type="scientific">Marinomonas balearica</name>
    <dbReference type="NCBI Taxonomy" id="491947"/>
    <lineage>
        <taxon>Bacteria</taxon>
        <taxon>Pseudomonadati</taxon>
        <taxon>Pseudomonadota</taxon>
        <taxon>Gammaproteobacteria</taxon>
        <taxon>Oceanospirillales</taxon>
        <taxon>Oceanospirillaceae</taxon>
        <taxon>Marinomonas</taxon>
    </lineage>
</organism>